<evidence type="ECO:0000313" key="1">
    <source>
        <dbReference type="EMBL" id="KAI8420798.1"/>
    </source>
</evidence>
<name>A0ACC0J9J9_CHOFU</name>
<protein>
    <submittedName>
        <fullName evidence="1">Uncharacterized protein</fullName>
    </submittedName>
</protein>
<keyword evidence="2" id="KW-1185">Reference proteome</keyword>
<comment type="caution">
    <text evidence="1">The sequence shown here is derived from an EMBL/GenBank/DDBJ whole genome shotgun (WGS) entry which is preliminary data.</text>
</comment>
<gene>
    <name evidence="1" type="ORF">MSG28_008003</name>
</gene>
<dbReference type="Proteomes" id="UP001064048">
    <property type="component" value="Chromosome 13"/>
</dbReference>
<reference evidence="1 2" key="1">
    <citation type="journal article" date="2022" name="Genome Biol. Evol.">
        <title>The Spruce Budworm Genome: Reconstructing the Evolutionary History of Antifreeze Proteins.</title>
        <authorList>
            <person name="Beliveau C."/>
            <person name="Gagne P."/>
            <person name="Picq S."/>
            <person name="Vernygora O."/>
            <person name="Keeling C.I."/>
            <person name="Pinkney K."/>
            <person name="Doucet D."/>
            <person name="Wen F."/>
            <person name="Johnston J.S."/>
            <person name="Maaroufi H."/>
            <person name="Boyle B."/>
            <person name="Laroche J."/>
            <person name="Dewar K."/>
            <person name="Juretic N."/>
            <person name="Blackburn G."/>
            <person name="Nisole A."/>
            <person name="Brunet B."/>
            <person name="Brandao M."/>
            <person name="Lumley L."/>
            <person name="Duan J."/>
            <person name="Quan G."/>
            <person name="Lucarotti C.J."/>
            <person name="Roe A.D."/>
            <person name="Sperling F.A.H."/>
            <person name="Levesque R.C."/>
            <person name="Cusson M."/>
        </authorList>
    </citation>
    <scope>NUCLEOTIDE SEQUENCE [LARGE SCALE GENOMIC DNA]</scope>
    <source>
        <strain evidence="1">Glfc:IPQL:Cfum</strain>
    </source>
</reference>
<sequence length="793" mass="91672">MAYKWLCVLAAAALQVIGAARPMCPSDPNCVCGGTLAVELNCNVDGRTVKINLVPDIYINIKCENASSLDYNKLPRCANRHNTFKSVSFKDCPLPDTSFKDVLTNMGVSKTMALIFQNTKNLSGYFDRKHFAGLQDLTKLLLSINGNTQLPDNLFMDINNLTWLNIRSNSINLSENLLKPLERLETLEISHNHMTNISSNVFSHLTFLRKLSLWQNNVTWFSKDFFTGVNVLEELDLSSNGLNELPASIFKPLRKLKKLTLFSNKFSSLPRNLFKSNRELETVIILNNDVTLKELPRYLFGSLTNLKQVYIQRCGLETVPYDVFVNSPNVTNISLAYNNLETLPEAIFNDQINLLELDLSHNNLKDLEPKLFSSLVRLEFLNLDHNQLEEISGSTFSSLLSLIYLSVEHNHLKTVSSYLFSNNKQRMYISLAYNHLHFENKELDNNTWPMGRMSPFSNTYNLKVLNLSHNEFTNTFIDWYLNGHDTLDIRYNYIKYLNDKYANIESTIKRRRANQDHSTHHILIAHNPLHCHCSNWDFLKYMKRNNFKWDDVGTLQCSTWSKFCNEDALIVFYTISILFLLSLAAAMIALMFVMKQRLYKMTKHTLQQVLQPTHPKIRPLILIIKCAEQDDEFVQSNFMSAFTECQSVKAEIVHPNNPEKIKAHKHDENGVREKRLTLVIFSPNYLTSAYRDVNIKKIRGEMLKAKKTIYVFVDIGPDNSIYAFLKEQRDYRTTLLWGDPKFWDHFRVIVKYMMYSRHTAIRERGTHSGDTEFSALPGYPNLYAIDTFAHSQV</sequence>
<proteinExistence type="predicted"/>
<accession>A0ACC0J9J9</accession>
<organism evidence="1 2">
    <name type="scientific">Choristoneura fumiferana</name>
    <name type="common">Spruce budworm moth</name>
    <name type="synonym">Archips fumiferana</name>
    <dbReference type="NCBI Taxonomy" id="7141"/>
    <lineage>
        <taxon>Eukaryota</taxon>
        <taxon>Metazoa</taxon>
        <taxon>Ecdysozoa</taxon>
        <taxon>Arthropoda</taxon>
        <taxon>Hexapoda</taxon>
        <taxon>Insecta</taxon>
        <taxon>Pterygota</taxon>
        <taxon>Neoptera</taxon>
        <taxon>Endopterygota</taxon>
        <taxon>Lepidoptera</taxon>
        <taxon>Glossata</taxon>
        <taxon>Ditrysia</taxon>
        <taxon>Tortricoidea</taxon>
        <taxon>Tortricidae</taxon>
        <taxon>Tortricinae</taxon>
        <taxon>Choristoneura</taxon>
    </lineage>
</organism>
<evidence type="ECO:0000313" key="2">
    <source>
        <dbReference type="Proteomes" id="UP001064048"/>
    </source>
</evidence>
<dbReference type="EMBL" id="CM046113">
    <property type="protein sequence ID" value="KAI8420798.1"/>
    <property type="molecule type" value="Genomic_DNA"/>
</dbReference>